<keyword evidence="3" id="KW-0464">Manganese</keyword>
<organism evidence="5 6">
    <name type="scientific">Rhodococcus sovatensis</name>
    <dbReference type="NCBI Taxonomy" id="1805840"/>
    <lineage>
        <taxon>Bacteria</taxon>
        <taxon>Bacillati</taxon>
        <taxon>Actinomycetota</taxon>
        <taxon>Actinomycetes</taxon>
        <taxon>Mycobacteriales</taxon>
        <taxon>Nocardiaceae</taxon>
        <taxon>Rhodococcus</taxon>
    </lineage>
</organism>
<dbReference type="Proteomes" id="UP001432000">
    <property type="component" value="Chromosome"/>
</dbReference>
<evidence type="ECO:0000313" key="6">
    <source>
        <dbReference type="Proteomes" id="UP001432000"/>
    </source>
</evidence>
<keyword evidence="2" id="KW-0378">Hydrolase</keyword>
<name>A0ABZ2PKG2_9NOCA</name>
<evidence type="ECO:0000256" key="2">
    <source>
        <dbReference type="ARBA" id="ARBA00022801"/>
    </source>
</evidence>
<dbReference type="RefSeq" id="WP_338890601.1">
    <property type="nucleotide sequence ID" value="NZ_CP147846.1"/>
</dbReference>
<evidence type="ECO:0000256" key="1">
    <source>
        <dbReference type="ARBA" id="ARBA00022723"/>
    </source>
</evidence>
<dbReference type="SUPFAM" id="SSF52768">
    <property type="entry name" value="Arginase/deacetylase"/>
    <property type="match status" value="1"/>
</dbReference>
<sequence>MTVALTHFAGRVGDHNDRAMAATPLLAKVLEKRLSVSATVIGQRGSRPPTTWDEELRLAAPELREMAAHYDDLLSRGATPVTALSRCAVALATLPVVAKRRPDAVVVWFDAHADLNTPLTTATGYLGGLALSGPLGMWDSGLGAGLATTNAILVGTRDLDPAEQELVDSGSITLVPVGSNMATDLRRVVAGRPVYVHIDCDVLDPGTVPTDYHVPFGMTLVQLNACTTVLAHSEVVGVEIAELEVDDADSHSYRPAWKIVDAVEPLLLAHG</sequence>
<dbReference type="Gene3D" id="3.40.800.10">
    <property type="entry name" value="Ureohydrolase domain"/>
    <property type="match status" value="1"/>
</dbReference>
<evidence type="ECO:0000256" key="4">
    <source>
        <dbReference type="PROSITE-ProRule" id="PRU00742"/>
    </source>
</evidence>
<accession>A0ABZ2PKG2</accession>
<gene>
    <name evidence="5" type="ORF">WDS16_03735</name>
</gene>
<evidence type="ECO:0000256" key="3">
    <source>
        <dbReference type="ARBA" id="ARBA00023211"/>
    </source>
</evidence>
<dbReference type="PANTHER" id="PTHR43782:SF3">
    <property type="entry name" value="ARGINASE"/>
    <property type="match status" value="1"/>
</dbReference>
<keyword evidence="6" id="KW-1185">Reference proteome</keyword>
<dbReference type="InterPro" id="IPR023696">
    <property type="entry name" value="Ureohydrolase_dom_sf"/>
</dbReference>
<dbReference type="Pfam" id="PF00491">
    <property type="entry name" value="Arginase"/>
    <property type="match status" value="1"/>
</dbReference>
<dbReference type="EMBL" id="CP147846">
    <property type="protein sequence ID" value="WXG69678.1"/>
    <property type="molecule type" value="Genomic_DNA"/>
</dbReference>
<comment type="similarity">
    <text evidence="4">Belongs to the arginase family.</text>
</comment>
<dbReference type="PANTHER" id="PTHR43782">
    <property type="entry name" value="ARGINASE"/>
    <property type="match status" value="1"/>
</dbReference>
<keyword evidence="1" id="KW-0479">Metal-binding</keyword>
<evidence type="ECO:0000313" key="5">
    <source>
        <dbReference type="EMBL" id="WXG69678.1"/>
    </source>
</evidence>
<dbReference type="CDD" id="cd09999">
    <property type="entry name" value="Arginase-like_1"/>
    <property type="match status" value="1"/>
</dbReference>
<proteinExistence type="inferred from homology"/>
<reference evidence="5 6" key="1">
    <citation type="submission" date="2024-03" db="EMBL/GenBank/DDBJ databases">
        <title>Natural products discovery in diverse microorganisms through a two-stage MS feature dereplication strategy.</title>
        <authorList>
            <person name="Zhang R."/>
        </authorList>
    </citation>
    <scope>NUCLEOTIDE SEQUENCE [LARGE SCALE GENOMIC DNA]</scope>
    <source>
        <strain evidence="5 6">18930</strain>
    </source>
</reference>
<dbReference type="InterPro" id="IPR006035">
    <property type="entry name" value="Ureohydrolase"/>
</dbReference>
<protein>
    <submittedName>
        <fullName evidence="5">Arginase family protein</fullName>
    </submittedName>
</protein>
<dbReference type="PROSITE" id="PS51409">
    <property type="entry name" value="ARGINASE_2"/>
    <property type="match status" value="1"/>
</dbReference>